<organism evidence="2 3">
    <name type="scientific">Listeria fleischmannii FSL S10-1203</name>
    <dbReference type="NCBI Taxonomy" id="1265822"/>
    <lineage>
        <taxon>Bacteria</taxon>
        <taxon>Bacillati</taxon>
        <taxon>Bacillota</taxon>
        <taxon>Bacilli</taxon>
        <taxon>Bacillales</taxon>
        <taxon>Listeriaceae</taxon>
        <taxon>Listeria</taxon>
    </lineage>
</organism>
<accession>W7D780</accession>
<evidence type="ECO:0000256" key="1">
    <source>
        <dbReference type="SAM" id="SignalP"/>
    </source>
</evidence>
<comment type="caution">
    <text evidence="2">The sequence shown here is derived from an EMBL/GenBank/DDBJ whole genome shotgun (WGS) entry which is preliminary data.</text>
</comment>
<reference evidence="2 3" key="1">
    <citation type="submission" date="2012-12" db="EMBL/GenBank/DDBJ databases">
        <title>Novel taxa of Listeriaceae from agricultural environments in the United States.</title>
        <authorList>
            <person name="den Bakker H.C."/>
            <person name="Allred A."/>
            <person name="Warchocki S."/>
            <person name="Wright E.M."/>
            <person name="Burrell A."/>
            <person name="Nightingale K.K."/>
            <person name="Kephart D."/>
            <person name="Wiedmann M."/>
        </authorList>
    </citation>
    <scope>NUCLEOTIDE SEQUENCE [LARGE SCALE GENOMIC DNA]</scope>
    <source>
        <strain evidence="2 3">FSL S10-1203</strain>
    </source>
</reference>
<name>W7D780_9LIST</name>
<dbReference type="Proteomes" id="UP000019241">
    <property type="component" value="Unassembled WGS sequence"/>
</dbReference>
<gene>
    <name evidence="2" type="ORF">MCOL2_19579</name>
</gene>
<sequence length="207" mass="21658">MKKKQFLKKGAVALVAFNVLASTALTAIPATVSAAESTSAQTRSTIVTPVNTLKNPGFTPNPLGFDDWIPAYNDQVITGGMSKDNSGSFIFGDGSTVKPITGGVSIWSYGAKGTLTQKVHVIKGETYRLSGNVRDAGGLLDAAADFYLKIGDSEVRKAAKDMGGAFQFDIVAPITGEVSITIGMLRGGNIGVNAATMELTNLAFKNY</sequence>
<feature type="signal peptide" evidence="1">
    <location>
        <begin position="1"/>
        <end position="34"/>
    </location>
</feature>
<proteinExistence type="predicted"/>
<dbReference type="PATRIC" id="fig|1265822.4.peg.4000"/>
<evidence type="ECO:0000313" key="3">
    <source>
        <dbReference type="Proteomes" id="UP000019241"/>
    </source>
</evidence>
<keyword evidence="1" id="KW-0732">Signal</keyword>
<dbReference type="Gene3D" id="2.60.120.260">
    <property type="entry name" value="Galactose-binding domain-like"/>
    <property type="match status" value="1"/>
</dbReference>
<dbReference type="AlphaFoldDB" id="W7D780"/>
<feature type="chain" id="PRO_5004890295" evidence="1">
    <location>
        <begin position="35"/>
        <end position="207"/>
    </location>
</feature>
<protein>
    <submittedName>
        <fullName evidence="2">Uncharacterized protein</fullName>
    </submittedName>
</protein>
<evidence type="ECO:0000313" key="2">
    <source>
        <dbReference type="EMBL" id="EUJ44842.1"/>
    </source>
</evidence>
<dbReference type="EMBL" id="AODM01000081">
    <property type="protein sequence ID" value="EUJ44842.1"/>
    <property type="molecule type" value="Genomic_DNA"/>
</dbReference>